<gene>
    <name evidence="2" type="ORF">QR721_10390</name>
</gene>
<dbReference type="RefSeq" id="WP_348026668.1">
    <property type="nucleotide sequence ID" value="NZ_CP129113.1"/>
</dbReference>
<keyword evidence="3" id="KW-1185">Reference proteome</keyword>
<evidence type="ECO:0000256" key="1">
    <source>
        <dbReference type="SAM" id="Coils"/>
    </source>
</evidence>
<feature type="coiled-coil region" evidence="1">
    <location>
        <begin position="15"/>
        <end position="42"/>
    </location>
</feature>
<evidence type="ECO:0000313" key="2">
    <source>
        <dbReference type="EMBL" id="WLV24040.1"/>
    </source>
</evidence>
<dbReference type="EMBL" id="CP129113">
    <property type="protein sequence ID" value="WLV24040.1"/>
    <property type="molecule type" value="Genomic_DNA"/>
</dbReference>
<accession>A0ABY9KTL5</accession>
<keyword evidence="1" id="KW-0175">Coiled coil</keyword>
<evidence type="ECO:0008006" key="4">
    <source>
        <dbReference type="Google" id="ProtNLM"/>
    </source>
</evidence>
<protein>
    <recommendedName>
        <fullName evidence="4">Cell division protein FtsL</fullName>
    </recommendedName>
</protein>
<dbReference type="Proteomes" id="UP001180087">
    <property type="component" value="Chromosome"/>
</dbReference>
<sequence>MIELVIVAIVLIVASTVLYKKMENLEERLSLMEQKVNKIAYQIEFPEPAVNAELRQLIRNEEVEKAECVAREALGMTSLEGRMYVSGLKNEMQME</sequence>
<organism evidence="2 3">
    <name type="scientific">Aciduricibacillus chroicocephali</name>
    <dbReference type="NCBI Taxonomy" id="3054939"/>
    <lineage>
        <taxon>Bacteria</taxon>
        <taxon>Bacillati</taxon>
        <taxon>Bacillota</taxon>
        <taxon>Bacilli</taxon>
        <taxon>Bacillales</taxon>
        <taxon>Bacillaceae</taxon>
        <taxon>Aciduricibacillus</taxon>
    </lineage>
</organism>
<proteinExistence type="predicted"/>
<reference evidence="2" key="1">
    <citation type="submission" date="2023-06" db="EMBL/GenBank/DDBJ databases">
        <title>A Treasure from Seagulls: Isolation and Description of Aciduricobacillus qingdaonensis gen. nov., sp. nov., a Rare Obligately Uric Acid-utilizing Member in the Family Bacillaceae.</title>
        <authorList>
            <person name="Liu W."/>
            <person name="Wang B."/>
        </authorList>
    </citation>
    <scope>NUCLEOTIDE SEQUENCE</scope>
    <source>
        <strain evidence="2">44XB</strain>
    </source>
</reference>
<name>A0ABY9KTL5_9BACI</name>
<evidence type="ECO:0000313" key="3">
    <source>
        <dbReference type="Proteomes" id="UP001180087"/>
    </source>
</evidence>